<proteinExistence type="predicted"/>
<protein>
    <submittedName>
        <fullName evidence="2">Uncharacterized protein</fullName>
    </submittedName>
</protein>
<evidence type="ECO:0000313" key="2">
    <source>
        <dbReference type="EMBL" id="KAF7822825.1"/>
    </source>
</evidence>
<evidence type="ECO:0000256" key="1">
    <source>
        <dbReference type="SAM" id="MobiDB-lite"/>
    </source>
</evidence>
<feature type="compositionally biased region" description="Low complexity" evidence="1">
    <location>
        <begin position="13"/>
        <end position="25"/>
    </location>
</feature>
<accession>A0A834TJ93</accession>
<organism evidence="2 3">
    <name type="scientific">Senna tora</name>
    <dbReference type="NCBI Taxonomy" id="362788"/>
    <lineage>
        <taxon>Eukaryota</taxon>
        <taxon>Viridiplantae</taxon>
        <taxon>Streptophyta</taxon>
        <taxon>Embryophyta</taxon>
        <taxon>Tracheophyta</taxon>
        <taxon>Spermatophyta</taxon>
        <taxon>Magnoliopsida</taxon>
        <taxon>eudicotyledons</taxon>
        <taxon>Gunneridae</taxon>
        <taxon>Pentapetalae</taxon>
        <taxon>rosids</taxon>
        <taxon>fabids</taxon>
        <taxon>Fabales</taxon>
        <taxon>Fabaceae</taxon>
        <taxon>Caesalpinioideae</taxon>
        <taxon>Cassia clade</taxon>
        <taxon>Senna</taxon>
    </lineage>
</organism>
<dbReference type="EMBL" id="JAAIUW010000007">
    <property type="protein sequence ID" value="KAF7822825.1"/>
    <property type="molecule type" value="Genomic_DNA"/>
</dbReference>
<gene>
    <name evidence="2" type="ORF">G2W53_020969</name>
</gene>
<evidence type="ECO:0000313" key="3">
    <source>
        <dbReference type="Proteomes" id="UP000634136"/>
    </source>
</evidence>
<reference evidence="2" key="1">
    <citation type="submission" date="2020-09" db="EMBL/GenBank/DDBJ databases">
        <title>Genome-Enabled Discovery of Anthraquinone Biosynthesis in Senna tora.</title>
        <authorList>
            <person name="Kang S.-H."/>
            <person name="Pandey R.P."/>
            <person name="Lee C.-M."/>
            <person name="Sim J.-S."/>
            <person name="Jeong J.-T."/>
            <person name="Choi B.-S."/>
            <person name="Jung M."/>
            <person name="Ginzburg D."/>
            <person name="Zhao K."/>
            <person name="Won S.Y."/>
            <person name="Oh T.-J."/>
            <person name="Yu Y."/>
            <person name="Kim N.-H."/>
            <person name="Lee O.R."/>
            <person name="Lee T.-H."/>
            <person name="Bashyal P."/>
            <person name="Kim T.-S."/>
            <person name="Lee W.-H."/>
            <person name="Kawkins C."/>
            <person name="Kim C.-K."/>
            <person name="Kim J.S."/>
            <person name="Ahn B.O."/>
            <person name="Rhee S.Y."/>
            <person name="Sohng J.K."/>
        </authorList>
    </citation>
    <scope>NUCLEOTIDE SEQUENCE</scope>
    <source>
        <tissue evidence="2">Leaf</tissue>
    </source>
</reference>
<keyword evidence="3" id="KW-1185">Reference proteome</keyword>
<dbReference type="Proteomes" id="UP000634136">
    <property type="component" value="Unassembled WGS sequence"/>
</dbReference>
<dbReference type="PANTHER" id="PTHR35318:SF2">
    <property type="entry name" value="OS08G0138900 PROTEIN"/>
    <property type="match status" value="1"/>
</dbReference>
<feature type="compositionally biased region" description="Basic residues" evidence="1">
    <location>
        <begin position="41"/>
        <end position="50"/>
    </location>
</feature>
<dbReference type="AlphaFoldDB" id="A0A834TJ93"/>
<sequence length="121" mass="13500">MRFFLEFVSCWGPTTQRPTPHHTTTSAQEEIRSLVPPSNSRTRHRKKRGRLGASAAPPEWRPSLGSISETNIVPQRGDGRNGKVGPEREVKRKSDAAAKASYGSNDYTTIFSDAIYVLIHH</sequence>
<feature type="compositionally biased region" description="Basic and acidic residues" evidence="1">
    <location>
        <begin position="77"/>
        <end position="96"/>
    </location>
</feature>
<feature type="region of interest" description="Disordered" evidence="1">
    <location>
        <begin position="12"/>
        <end position="103"/>
    </location>
</feature>
<comment type="caution">
    <text evidence="2">The sequence shown here is derived from an EMBL/GenBank/DDBJ whole genome shotgun (WGS) entry which is preliminary data.</text>
</comment>
<name>A0A834TJ93_9FABA</name>
<dbReference type="PANTHER" id="PTHR35318">
    <property type="entry name" value="BNAA10G08410D PROTEIN"/>
    <property type="match status" value="1"/>
</dbReference>
<dbReference type="OrthoDB" id="1917265at2759"/>